<sequence length="221" mass="25986">MMRDKRKSTEYFDEYIAYQKKRIDRKEKKLQVSLYDKAKCERINLSLITYKVNLVIAEYSAGYSLRIIRKTVDDALDTIIEMEKPGFEPVLNLLAFQVALDDHYRINELMNKHGEMISKDKLLNCFATFIKTQEFVWKGTFTVTGVFDQLDQVVGSRTPEEALNTYLESWYENHADAAWYESDKNKNDVYVGYWSFESAALARILNLNEDILSKNIYYPIF</sequence>
<keyword evidence="4" id="KW-1185">Reference proteome</keyword>
<evidence type="ECO:0000313" key="4">
    <source>
        <dbReference type="Proteomes" id="UP000268059"/>
    </source>
</evidence>
<dbReference type="InterPro" id="IPR015025">
    <property type="entry name" value="PoNi_C"/>
</dbReference>
<gene>
    <name evidence="3" type="ORF">SG0102_12330</name>
</gene>
<evidence type="ECO:0000259" key="2">
    <source>
        <dbReference type="Pfam" id="PF08929"/>
    </source>
</evidence>
<dbReference type="SUPFAM" id="SSF140731">
    <property type="entry name" value="PA2201 C-terminal domain-like"/>
    <property type="match status" value="1"/>
</dbReference>
<evidence type="ECO:0008006" key="5">
    <source>
        <dbReference type="Google" id="ProtNLM"/>
    </source>
</evidence>
<proteinExistence type="predicted"/>
<dbReference type="Gene3D" id="1.10.3920.10">
    <property type="entry name" value="PA2201 C-terminal domain-like"/>
    <property type="match status" value="1"/>
</dbReference>
<accession>A0A3G9JT17</accession>
<evidence type="ECO:0000313" key="3">
    <source>
        <dbReference type="EMBL" id="BBH26299.1"/>
    </source>
</evidence>
<reference evidence="3 4" key="1">
    <citation type="submission" date="2018-11" db="EMBL/GenBank/DDBJ databases">
        <title>Novel Erysipelotrichaceae bacterium isolated from small intestine of a swine.</title>
        <authorList>
            <person name="Kim J.S."/>
            <person name="Choe H."/>
            <person name="Lee Y.R."/>
            <person name="Kim K.M."/>
            <person name="Park D.S."/>
        </authorList>
    </citation>
    <scope>NUCLEOTIDE SEQUENCE [LARGE SCALE GENOMIC DNA]</scope>
    <source>
        <strain evidence="3 4">SG0102</strain>
    </source>
</reference>
<dbReference type="Proteomes" id="UP000268059">
    <property type="component" value="Chromosome"/>
</dbReference>
<dbReference type="InterPro" id="IPR028983">
    <property type="entry name" value="PA2201-like_C"/>
</dbReference>
<dbReference type="InParanoid" id="A0A3G9JT17"/>
<evidence type="ECO:0000259" key="1">
    <source>
        <dbReference type="Pfam" id="PF08928"/>
    </source>
</evidence>
<dbReference type="OrthoDB" id="2067926at2"/>
<organism evidence="3 4">
    <name type="scientific">Intestinibaculum porci</name>
    <dbReference type="NCBI Taxonomy" id="2487118"/>
    <lineage>
        <taxon>Bacteria</taxon>
        <taxon>Bacillati</taxon>
        <taxon>Bacillota</taxon>
        <taxon>Erysipelotrichia</taxon>
        <taxon>Erysipelotrichales</taxon>
        <taxon>Erysipelotrichaceae</taxon>
        <taxon>Intestinibaculum</taxon>
    </lineage>
</organism>
<dbReference type="Pfam" id="PF08928">
    <property type="entry name" value="PoNi_N"/>
    <property type="match status" value="1"/>
</dbReference>
<dbReference type="InterPro" id="IPR015024">
    <property type="entry name" value="PoNi_N"/>
</dbReference>
<dbReference type="Pfam" id="PF08929">
    <property type="entry name" value="PoNi_C"/>
    <property type="match status" value="1"/>
</dbReference>
<dbReference type="AlphaFoldDB" id="A0A3G9JT17"/>
<dbReference type="EMBL" id="AP019309">
    <property type="protein sequence ID" value="BBH26299.1"/>
    <property type="molecule type" value="Genomic_DNA"/>
</dbReference>
<feature type="domain" description="PoNi C-terminal" evidence="2">
    <location>
        <begin position="119"/>
        <end position="219"/>
    </location>
</feature>
<name>A0A3G9JT17_9FIRM</name>
<feature type="domain" description="PoNi N-terminal" evidence="1">
    <location>
        <begin position="3"/>
        <end position="100"/>
    </location>
</feature>
<dbReference type="RefSeq" id="WP_125119188.1">
    <property type="nucleotide sequence ID" value="NZ_AP019309.1"/>
</dbReference>
<dbReference type="KEGG" id="ebm:SG0102_12330"/>
<protein>
    <recommendedName>
        <fullName evidence="5">PoNi C-terminal domain-containing protein</fullName>
    </recommendedName>
</protein>